<keyword evidence="1" id="KW-0812">Transmembrane</keyword>
<dbReference type="AlphaFoldDB" id="A0A8X6JZA2"/>
<reference evidence="2" key="1">
    <citation type="submission" date="2020-07" db="EMBL/GenBank/DDBJ databases">
        <title>Multicomponent nature underlies the extraordinary mechanical properties of spider dragline silk.</title>
        <authorList>
            <person name="Kono N."/>
            <person name="Nakamura H."/>
            <person name="Mori M."/>
            <person name="Yoshida Y."/>
            <person name="Ohtoshi R."/>
            <person name="Malay A.D."/>
            <person name="Moran D.A.P."/>
            <person name="Tomita M."/>
            <person name="Numata K."/>
            <person name="Arakawa K."/>
        </authorList>
    </citation>
    <scope>NUCLEOTIDE SEQUENCE</scope>
</reference>
<evidence type="ECO:0000256" key="1">
    <source>
        <dbReference type="SAM" id="Phobius"/>
    </source>
</evidence>
<dbReference type="Proteomes" id="UP000887116">
    <property type="component" value="Unassembled WGS sequence"/>
</dbReference>
<name>A0A8X6JZA2_TRICU</name>
<evidence type="ECO:0000313" key="2">
    <source>
        <dbReference type="EMBL" id="GFR23586.1"/>
    </source>
</evidence>
<keyword evidence="1" id="KW-0472">Membrane</keyword>
<gene>
    <name evidence="2" type="ORF">TNCT_2951</name>
</gene>
<keyword evidence="3" id="KW-1185">Reference proteome</keyword>
<dbReference type="EMBL" id="BMAO01028310">
    <property type="protein sequence ID" value="GFR23586.1"/>
    <property type="molecule type" value="Genomic_DNA"/>
</dbReference>
<keyword evidence="1" id="KW-1133">Transmembrane helix</keyword>
<sequence length="73" mass="8608">MKKQKFEEQGARAHVLSMTFLQSPNQREKIKSKCSLYFILFVLFTSLDCHCALHCFSDDQKTVFKVKFFEIVI</sequence>
<comment type="caution">
    <text evidence="2">The sequence shown here is derived from an EMBL/GenBank/DDBJ whole genome shotgun (WGS) entry which is preliminary data.</text>
</comment>
<feature type="transmembrane region" description="Helical" evidence="1">
    <location>
        <begin position="36"/>
        <end position="56"/>
    </location>
</feature>
<accession>A0A8X6JZA2</accession>
<evidence type="ECO:0000313" key="3">
    <source>
        <dbReference type="Proteomes" id="UP000887116"/>
    </source>
</evidence>
<organism evidence="2 3">
    <name type="scientific">Trichonephila clavata</name>
    <name type="common">Joro spider</name>
    <name type="synonym">Nephila clavata</name>
    <dbReference type="NCBI Taxonomy" id="2740835"/>
    <lineage>
        <taxon>Eukaryota</taxon>
        <taxon>Metazoa</taxon>
        <taxon>Ecdysozoa</taxon>
        <taxon>Arthropoda</taxon>
        <taxon>Chelicerata</taxon>
        <taxon>Arachnida</taxon>
        <taxon>Araneae</taxon>
        <taxon>Araneomorphae</taxon>
        <taxon>Entelegynae</taxon>
        <taxon>Araneoidea</taxon>
        <taxon>Nephilidae</taxon>
        <taxon>Trichonephila</taxon>
    </lineage>
</organism>
<protein>
    <submittedName>
        <fullName evidence="2">Uncharacterized protein</fullName>
    </submittedName>
</protein>
<proteinExistence type="predicted"/>